<evidence type="ECO:0000313" key="4">
    <source>
        <dbReference type="EMBL" id="MEL0661193.1"/>
    </source>
</evidence>
<keyword evidence="1 2" id="KW-0808">Transferase</keyword>
<sequence length="69" mass="7910">RDFTVNALYFDIADFSLFDFCGGMDDLAQRRLTLIGEPEVRYREDPVRMLRAISFAAKLDLSISDECAE</sequence>
<keyword evidence="2" id="KW-0694">RNA-binding</keyword>
<keyword evidence="5" id="KW-1185">Reference proteome</keyword>
<evidence type="ECO:0000256" key="1">
    <source>
        <dbReference type="ARBA" id="ARBA00022679"/>
    </source>
</evidence>
<keyword evidence="4" id="KW-0548">Nucleotidyltransferase</keyword>
<dbReference type="GO" id="GO:0016779">
    <property type="term" value="F:nucleotidyltransferase activity"/>
    <property type="evidence" value="ECO:0007669"/>
    <property type="project" value="UniProtKB-KW"/>
</dbReference>
<accession>A0ABU9HHK4</accession>
<comment type="caution">
    <text evidence="4">The sequence shown here is derived from an EMBL/GenBank/DDBJ whole genome shotgun (WGS) entry which is preliminary data.</text>
</comment>
<dbReference type="Pfam" id="PF01743">
    <property type="entry name" value="PolyA_pol"/>
    <property type="match status" value="1"/>
</dbReference>
<dbReference type="SUPFAM" id="SSF81301">
    <property type="entry name" value="Nucleotidyltransferase"/>
    <property type="match status" value="1"/>
</dbReference>
<dbReference type="Proteomes" id="UP001366060">
    <property type="component" value="Unassembled WGS sequence"/>
</dbReference>
<organism evidence="4 5">
    <name type="scientific">Psychromonas arctica</name>
    <dbReference type="NCBI Taxonomy" id="168275"/>
    <lineage>
        <taxon>Bacteria</taxon>
        <taxon>Pseudomonadati</taxon>
        <taxon>Pseudomonadota</taxon>
        <taxon>Gammaproteobacteria</taxon>
        <taxon>Alteromonadales</taxon>
        <taxon>Psychromonadaceae</taxon>
        <taxon>Psychromonas</taxon>
    </lineage>
</organism>
<dbReference type="EMBL" id="JBAKBA010000448">
    <property type="protein sequence ID" value="MEL0661193.1"/>
    <property type="molecule type" value="Genomic_DNA"/>
</dbReference>
<feature type="domain" description="Poly A polymerase head" evidence="3">
    <location>
        <begin position="1"/>
        <end position="32"/>
    </location>
</feature>
<evidence type="ECO:0000259" key="3">
    <source>
        <dbReference type="Pfam" id="PF01743"/>
    </source>
</evidence>
<dbReference type="Gene3D" id="3.30.460.10">
    <property type="entry name" value="Beta Polymerase, domain 2"/>
    <property type="match status" value="1"/>
</dbReference>
<protein>
    <submittedName>
        <fullName evidence="4">Polynucleotide adenylyltransferase PcnB</fullName>
    </submittedName>
</protein>
<feature type="non-terminal residue" evidence="4">
    <location>
        <position position="1"/>
    </location>
</feature>
<dbReference type="SUPFAM" id="SSF81891">
    <property type="entry name" value="Poly A polymerase C-terminal region-like"/>
    <property type="match status" value="1"/>
</dbReference>
<dbReference type="InterPro" id="IPR052191">
    <property type="entry name" value="tRNA_ntf/polyA_polymerase_I"/>
</dbReference>
<evidence type="ECO:0000256" key="2">
    <source>
        <dbReference type="RuleBase" id="RU003953"/>
    </source>
</evidence>
<evidence type="ECO:0000313" key="5">
    <source>
        <dbReference type="Proteomes" id="UP001366060"/>
    </source>
</evidence>
<dbReference type="PANTHER" id="PTHR43051:SF1">
    <property type="entry name" value="POLYNUCLEOTIDE ADENYLYLTRANSFERASE FAMILY PROTEIN"/>
    <property type="match status" value="1"/>
</dbReference>
<dbReference type="Gene3D" id="1.10.3090.10">
    <property type="entry name" value="cca-adding enzyme, domain 2"/>
    <property type="match status" value="1"/>
</dbReference>
<reference evidence="4 5" key="1">
    <citation type="submission" date="2024-02" db="EMBL/GenBank/DDBJ databases">
        <title>Bacteria isolated from the canopy kelp, Nereocystis luetkeana.</title>
        <authorList>
            <person name="Pfister C.A."/>
            <person name="Younker I.T."/>
            <person name="Light S.H."/>
        </authorList>
    </citation>
    <scope>NUCLEOTIDE SEQUENCE [LARGE SCALE GENOMIC DNA]</scope>
    <source>
        <strain evidence="4 5">TI.2.07</strain>
    </source>
</reference>
<name>A0ABU9HHK4_9GAMM</name>
<gene>
    <name evidence="4" type="ORF">V6255_19045</name>
</gene>
<proteinExistence type="inferred from homology"/>
<dbReference type="InterPro" id="IPR002646">
    <property type="entry name" value="PolA_pol_head_dom"/>
</dbReference>
<dbReference type="PANTHER" id="PTHR43051">
    <property type="entry name" value="POLYNUCLEOTIDE ADENYLYLTRANSFERASE FAMILY PROTEIN"/>
    <property type="match status" value="1"/>
</dbReference>
<comment type="similarity">
    <text evidence="2">Belongs to the tRNA nucleotidyltransferase/poly(A) polymerase family.</text>
</comment>
<dbReference type="InterPro" id="IPR043519">
    <property type="entry name" value="NT_sf"/>
</dbReference>
<feature type="non-terminal residue" evidence="4">
    <location>
        <position position="69"/>
    </location>
</feature>